<feature type="compositionally biased region" description="Low complexity" evidence="1">
    <location>
        <begin position="8"/>
        <end position="20"/>
    </location>
</feature>
<organism evidence="2 3">
    <name type="scientific">Microbacterium oleivorans</name>
    <dbReference type="NCBI Taxonomy" id="273677"/>
    <lineage>
        <taxon>Bacteria</taxon>
        <taxon>Bacillati</taxon>
        <taxon>Actinomycetota</taxon>
        <taxon>Actinomycetes</taxon>
        <taxon>Micrococcales</taxon>
        <taxon>Microbacteriaceae</taxon>
        <taxon>Microbacterium</taxon>
    </lineage>
</organism>
<proteinExistence type="predicted"/>
<comment type="caution">
    <text evidence="2">The sequence shown here is derived from an EMBL/GenBank/DDBJ whole genome shotgun (WGS) entry which is preliminary data.</text>
</comment>
<name>A0A031FTA1_9MICO</name>
<feature type="compositionally biased region" description="Basic and acidic residues" evidence="1">
    <location>
        <begin position="26"/>
        <end position="37"/>
    </location>
</feature>
<dbReference type="KEGG" id="moo:BWL13_00168"/>
<accession>A0A031FTA1</accession>
<keyword evidence="3" id="KW-1185">Reference proteome</keyword>
<gene>
    <name evidence="2" type="ORF">BW34_01515</name>
</gene>
<evidence type="ECO:0000313" key="3">
    <source>
        <dbReference type="Proteomes" id="UP000024001"/>
    </source>
</evidence>
<sequence length="37" mass="3833">MPRRSARAEVAATSGATAATNGEPGRVWREGSRGVYG</sequence>
<dbReference type="Proteomes" id="UP000024001">
    <property type="component" value="Unassembled WGS sequence"/>
</dbReference>
<reference evidence="2 3" key="1">
    <citation type="submission" date="2014-03" db="EMBL/GenBank/DDBJ databases">
        <title>Draft Genome Sequences of 13 Willow Endophytes.</title>
        <authorList>
            <person name="Gan H.Y."/>
            <person name="Gan H.M."/>
            <person name="Savka M.A."/>
            <person name="Hudson A.O."/>
        </authorList>
    </citation>
    <scope>NUCLEOTIDE SEQUENCE [LARGE SCALE GENOMIC DNA]</scope>
    <source>
        <strain evidence="2 3">RIT293</strain>
    </source>
</reference>
<evidence type="ECO:0000256" key="1">
    <source>
        <dbReference type="SAM" id="MobiDB-lite"/>
    </source>
</evidence>
<dbReference type="EMBL" id="JFYO01000005">
    <property type="protein sequence ID" value="EZP27527.1"/>
    <property type="molecule type" value="Genomic_DNA"/>
</dbReference>
<feature type="region of interest" description="Disordered" evidence="1">
    <location>
        <begin position="1"/>
        <end position="37"/>
    </location>
</feature>
<dbReference type="PATRIC" id="fig|273677.3.peg.1496"/>
<evidence type="ECO:0000313" key="2">
    <source>
        <dbReference type="EMBL" id="EZP27527.1"/>
    </source>
</evidence>
<protein>
    <submittedName>
        <fullName evidence="2">Uncharacterized protein</fullName>
    </submittedName>
</protein>
<dbReference type="AlphaFoldDB" id="A0A031FTA1"/>